<evidence type="ECO:0000256" key="3">
    <source>
        <dbReference type="ARBA" id="ARBA00020392"/>
    </source>
</evidence>
<dbReference type="GO" id="GO:0005886">
    <property type="term" value="C:plasma membrane"/>
    <property type="evidence" value="ECO:0007669"/>
    <property type="project" value="UniProtKB-SubCell"/>
</dbReference>
<reference evidence="12" key="1">
    <citation type="journal article" date="2014" name="Int. J. Syst. Evol. Microbiol.">
        <title>Complete genome sequence of Corynebacterium casei LMG S-19264T (=DSM 44701T), isolated from a smear-ripened cheese.</title>
        <authorList>
            <consortium name="US DOE Joint Genome Institute (JGI-PGF)"/>
            <person name="Walter F."/>
            <person name="Albersmeier A."/>
            <person name="Kalinowski J."/>
            <person name="Ruckert C."/>
        </authorList>
    </citation>
    <scope>NUCLEOTIDE SEQUENCE</scope>
    <source>
        <strain evidence="12">JCM 3090</strain>
    </source>
</reference>
<accession>A0A8J3B2Y4</accession>
<dbReference type="Gene3D" id="1.10.287.1700">
    <property type="match status" value="1"/>
</dbReference>
<evidence type="ECO:0000256" key="11">
    <source>
        <dbReference type="SAM" id="MobiDB-lite"/>
    </source>
</evidence>
<dbReference type="InterPro" id="IPR053716">
    <property type="entry name" value="Flag_assembly_chemotaxis_eff"/>
</dbReference>
<keyword evidence="8" id="KW-0653">Protein transport</keyword>
<feature type="compositionally biased region" description="Basic and acidic residues" evidence="11">
    <location>
        <begin position="36"/>
        <end position="49"/>
    </location>
</feature>
<dbReference type="GO" id="GO:0071973">
    <property type="term" value="P:bacterial-type flagellum-dependent cell motility"/>
    <property type="evidence" value="ECO:0007669"/>
    <property type="project" value="InterPro"/>
</dbReference>
<evidence type="ECO:0000256" key="8">
    <source>
        <dbReference type="ARBA" id="ARBA00022927"/>
    </source>
</evidence>
<dbReference type="Proteomes" id="UP000649739">
    <property type="component" value="Unassembled WGS sequence"/>
</dbReference>
<keyword evidence="7" id="KW-1005">Bacterial flagellum biogenesis</keyword>
<dbReference type="GO" id="GO:0015031">
    <property type="term" value="P:protein transport"/>
    <property type="evidence" value="ECO:0007669"/>
    <property type="project" value="UniProtKB-KW"/>
</dbReference>
<comment type="similarity">
    <text evidence="2">Belongs to the FliJ family.</text>
</comment>
<comment type="subcellular location">
    <subcellularLocation>
        <location evidence="1">Cell membrane</location>
        <topology evidence="1">Peripheral membrane protein</topology>
        <orientation evidence="1">Cytoplasmic side</orientation>
    </subcellularLocation>
</comment>
<dbReference type="InterPro" id="IPR012823">
    <property type="entry name" value="Flagell_FliJ"/>
</dbReference>
<dbReference type="GO" id="GO:0006935">
    <property type="term" value="P:chemotaxis"/>
    <property type="evidence" value="ECO:0007669"/>
    <property type="project" value="UniProtKB-KW"/>
</dbReference>
<dbReference type="Pfam" id="PF02050">
    <property type="entry name" value="FliJ"/>
    <property type="match status" value="1"/>
</dbReference>
<gene>
    <name evidence="12" type="ORF">GCM10010123_10200</name>
</gene>
<sequence length="144" mass="15165">MGTFKLTGVLRARQAQEDVRKAEVVRARGASAAARQRADERRGALRDSDLPANGTGRAVVAAIAARQALAAGLAAAHRGIDDADLEVAESTDRLADAAKNRRVVERLGERHAAAAKAKHASAEQRALDEIAINGATRGERSTHT</sequence>
<feature type="region of interest" description="Disordered" evidence="11">
    <location>
        <begin position="30"/>
        <end position="53"/>
    </location>
</feature>
<evidence type="ECO:0000256" key="2">
    <source>
        <dbReference type="ARBA" id="ARBA00010004"/>
    </source>
</evidence>
<comment type="caution">
    <text evidence="12">The sequence shown here is derived from an EMBL/GenBank/DDBJ whole genome shotgun (WGS) entry which is preliminary data.</text>
</comment>
<keyword evidence="6" id="KW-0145">Chemotaxis</keyword>
<evidence type="ECO:0000256" key="10">
    <source>
        <dbReference type="ARBA" id="ARBA00023225"/>
    </source>
</evidence>
<evidence type="ECO:0000256" key="6">
    <source>
        <dbReference type="ARBA" id="ARBA00022500"/>
    </source>
</evidence>
<dbReference type="RefSeq" id="WP_189168880.1">
    <property type="nucleotide sequence ID" value="NZ_BMQB01000002.1"/>
</dbReference>
<name>A0A8J3B2Y4_9ACTN</name>
<evidence type="ECO:0000313" key="13">
    <source>
        <dbReference type="Proteomes" id="UP000649739"/>
    </source>
</evidence>
<dbReference type="AlphaFoldDB" id="A0A8J3B2Y4"/>
<evidence type="ECO:0000256" key="1">
    <source>
        <dbReference type="ARBA" id="ARBA00004413"/>
    </source>
</evidence>
<keyword evidence="13" id="KW-1185">Reference proteome</keyword>
<dbReference type="GO" id="GO:0044781">
    <property type="term" value="P:bacterial-type flagellum organization"/>
    <property type="evidence" value="ECO:0007669"/>
    <property type="project" value="UniProtKB-KW"/>
</dbReference>
<dbReference type="GO" id="GO:0009288">
    <property type="term" value="C:bacterial-type flagellum"/>
    <property type="evidence" value="ECO:0007669"/>
    <property type="project" value="InterPro"/>
</dbReference>
<proteinExistence type="inferred from homology"/>
<reference evidence="12" key="2">
    <citation type="submission" date="2020-09" db="EMBL/GenBank/DDBJ databases">
        <authorList>
            <person name="Sun Q."/>
            <person name="Ohkuma M."/>
        </authorList>
    </citation>
    <scope>NUCLEOTIDE SEQUENCE</scope>
    <source>
        <strain evidence="12">JCM 3090</strain>
    </source>
</reference>
<evidence type="ECO:0000313" key="12">
    <source>
        <dbReference type="EMBL" id="GGJ82503.1"/>
    </source>
</evidence>
<evidence type="ECO:0000256" key="9">
    <source>
        <dbReference type="ARBA" id="ARBA00023136"/>
    </source>
</evidence>
<keyword evidence="9" id="KW-0472">Membrane</keyword>
<dbReference type="EMBL" id="BMQB01000002">
    <property type="protein sequence ID" value="GGJ82503.1"/>
    <property type="molecule type" value="Genomic_DNA"/>
</dbReference>
<evidence type="ECO:0000256" key="7">
    <source>
        <dbReference type="ARBA" id="ARBA00022795"/>
    </source>
</evidence>
<keyword evidence="5" id="KW-1003">Cell membrane</keyword>
<keyword evidence="4" id="KW-0813">Transport</keyword>
<organism evidence="12 13">
    <name type="scientific">Pilimelia anulata</name>
    <dbReference type="NCBI Taxonomy" id="53371"/>
    <lineage>
        <taxon>Bacteria</taxon>
        <taxon>Bacillati</taxon>
        <taxon>Actinomycetota</taxon>
        <taxon>Actinomycetes</taxon>
        <taxon>Micromonosporales</taxon>
        <taxon>Micromonosporaceae</taxon>
        <taxon>Pilimelia</taxon>
    </lineage>
</organism>
<keyword evidence="10" id="KW-1006">Bacterial flagellum protein export</keyword>
<protein>
    <recommendedName>
        <fullName evidence="3">Flagellar FliJ protein</fullName>
    </recommendedName>
</protein>
<evidence type="ECO:0000256" key="5">
    <source>
        <dbReference type="ARBA" id="ARBA00022475"/>
    </source>
</evidence>
<evidence type="ECO:0000256" key="4">
    <source>
        <dbReference type="ARBA" id="ARBA00022448"/>
    </source>
</evidence>